<dbReference type="InterPro" id="IPR051309">
    <property type="entry name" value="ABCF_ATPase"/>
</dbReference>
<evidence type="ECO:0000259" key="8">
    <source>
        <dbReference type="PROSITE" id="PS50893"/>
    </source>
</evidence>
<dbReference type="InterPro" id="IPR003593">
    <property type="entry name" value="AAA+_ATPase"/>
</dbReference>
<dbReference type="PROSITE" id="PS50893">
    <property type="entry name" value="ABC_TRANSPORTER_2"/>
    <property type="match status" value="2"/>
</dbReference>
<keyword evidence="10" id="KW-1185">Reference proteome</keyword>
<feature type="domain" description="ABC transporter" evidence="8">
    <location>
        <begin position="29"/>
        <end position="285"/>
    </location>
</feature>
<reference evidence="9 10" key="2">
    <citation type="submission" date="2019-05" db="EMBL/GenBank/DDBJ databases">
        <authorList>
            <person name="Suflita J.M."/>
            <person name="Marks C.R."/>
        </authorList>
    </citation>
    <scope>NUCLEOTIDE SEQUENCE [LARGE SCALE GENOMIC DNA]</scope>
    <source>
        <strain evidence="9 10">ALDC</strain>
    </source>
</reference>
<dbReference type="GO" id="GO:0016887">
    <property type="term" value="F:ATP hydrolysis activity"/>
    <property type="evidence" value="ECO:0007669"/>
    <property type="project" value="InterPro"/>
</dbReference>
<feature type="domain" description="ABC transporter" evidence="8">
    <location>
        <begin position="352"/>
        <end position="566"/>
    </location>
</feature>
<dbReference type="PANTHER" id="PTHR42855">
    <property type="entry name" value="ABC TRANSPORTER ATP-BINDING SUBUNIT"/>
    <property type="match status" value="1"/>
</dbReference>
<evidence type="ECO:0000256" key="6">
    <source>
        <dbReference type="SAM" id="Coils"/>
    </source>
</evidence>
<evidence type="ECO:0000256" key="5">
    <source>
        <dbReference type="ARBA" id="ARBA00061478"/>
    </source>
</evidence>
<evidence type="ECO:0000256" key="3">
    <source>
        <dbReference type="ARBA" id="ARBA00022840"/>
    </source>
</evidence>
<gene>
    <name evidence="9" type="ORF">FDQ92_09555</name>
</gene>
<evidence type="ECO:0000313" key="10">
    <source>
        <dbReference type="Proteomes" id="UP000298602"/>
    </source>
</evidence>
<accession>A0A4P8L3U6</accession>
<proteinExistence type="inferred from homology"/>
<dbReference type="PROSITE" id="PS00211">
    <property type="entry name" value="ABC_TRANSPORTER_1"/>
    <property type="match status" value="1"/>
</dbReference>
<dbReference type="SUPFAM" id="SSF52540">
    <property type="entry name" value="P-loop containing nucleoside triphosphate hydrolases"/>
    <property type="match status" value="2"/>
</dbReference>
<evidence type="ECO:0000313" key="9">
    <source>
        <dbReference type="EMBL" id="QCQ22383.1"/>
    </source>
</evidence>
<keyword evidence="1" id="KW-0677">Repeat</keyword>
<name>A0A4P8L3U6_9BACT</name>
<sequence>MAADLLCGWPRWAAVTPSEEKKGRREPVISVQGVAKLLGKKDLFREVSFHVHPGDRIGVVGPNGAGKTTLFHILTGELEPDVGAVQRSRNLRLGYLPQQWNPRIHRTVLAHTLDVHSEVQSVREELAALHEAMGRETDRERLRDMAAQQALLLEKIEHLGGYDLEARGLKILHGLGFRDDHLDRPVAALSGGWVMRLELARLLLSEPDVLLLDEPTNHLDLESLLWLESFLLSTRSAFLIISHDRAFLNRVVNRIFELEQGRFEEYRGNYDRYLEEKTKRREIRAAAQRNQEERVRQLERFIARNRYRKDRARQVQSRLKTLDKMEHVEAPEEEVGIRFEFPEPARSGRRVVELHGVHKAYGDHVVYRGVDLVLERGDRVAFLGPNGAGKSTLLKILAGVESVDRGERKLGHGVELAYYAQNLLEQLNPELTVLEEALQVSGDLPQSRLRSLLGAFLFRGDDVTKPVAVLSGGEKARLTLCKLLLQRPNLLLLDEPTNHLDIPSREVLETALERFSGTVCFISHDRHFINAVADKILVIRSGKVELLPGNYDDYERIWKSRLDAGRPEDGPGDPGADTVQERVDAGRTDRDRKRVEAEWRNEWYRIKQPMEQRIAVLESRLEEAQARLEALESRLSDPSTYEDGDRVRTLQIDYQRCRKEIDEISRCWEEEALKLEALEREFWENKEGIRGRWSAESGNPGIRFG</sequence>
<evidence type="ECO:0000256" key="2">
    <source>
        <dbReference type="ARBA" id="ARBA00022741"/>
    </source>
</evidence>
<dbReference type="PANTHER" id="PTHR42855:SF2">
    <property type="entry name" value="DRUG RESISTANCE ABC TRANSPORTER,ATP-BINDING PROTEIN"/>
    <property type="match status" value="1"/>
</dbReference>
<dbReference type="GO" id="GO:0005524">
    <property type="term" value="F:ATP binding"/>
    <property type="evidence" value="ECO:0007669"/>
    <property type="project" value="UniProtKB-KW"/>
</dbReference>
<dbReference type="Gene3D" id="3.40.50.300">
    <property type="entry name" value="P-loop containing nucleotide triphosphate hydrolases"/>
    <property type="match status" value="2"/>
</dbReference>
<dbReference type="AlphaFoldDB" id="A0A4P8L3U6"/>
<dbReference type="CDD" id="cd03221">
    <property type="entry name" value="ABCF_EF-3"/>
    <property type="match status" value="2"/>
</dbReference>
<dbReference type="OrthoDB" id="9762369at2"/>
<organism evidence="9 10">
    <name type="scientific">Desulfoglaeba alkanexedens ALDC</name>
    <dbReference type="NCBI Taxonomy" id="980445"/>
    <lineage>
        <taxon>Bacteria</taxon>
        <taxon>Pseudomonadati</taxon>
        <taxon>Thermodesulfobacteriota</taxon>
        <taxon>Syntrophobacteria</taxon>
        <taxon>Syntrophobacterales</taxon>
        <taxon>Syntrophobacteraceae</taxon>
        <taxon>Desulfoglaeba</taxon>
    </lineage>
</organism>
<feature type="coiled-coil region" evidence="6">
    <location>
        <begin position="607"/>
        <end position="634"/>
    </location>
</feature>
<protein>
    <submittedName>
        <fullName evidence="9">ABC-F family ATP-binding cassette domain-containing protein</fullName>
    </submittedName>
</protein>
<dbReference type="NCBIfam" id="NF000355">
    <property type="entry name" value="ribo_prot_ABC_F"/>
    <property type="match status" value="1"/>
</dbReference>
<dbReference type="Pfam" id="PF12848">
    <property type="entry name" value="ABC_tran_Xtn"/>
    <property type="match status" value="1"/>
</dbReference>
<dbReference type="InterPro" id="IPR003439">
    <property type="entry name" value="ABC_transporter-like_ATP-bd"/>
</dbReference>
<dbReference type="InterPro" id="IPR017871">
    <property type="entry name" value="ABC_transporter-like_CS"/>
</dbReference>
<feature type="compositionally biased region" description="Basic and acidic residues" evidence="7">
    <location>
        <begin position="579"/>
        <end position="591"/>
    </location>
</feature>
<dbReference type="KEGG" id="dax:FDQ92_09555"/>
<dbReference type="FunFam" id="3.40.50.300:FF:000309">
    <property type="entry name" value="ABC transporter ATP-binding protein"/>
    <property type="match status" value="1"/>
</dbReference>
<dbReference type="Pfam" id="PF00005">
    <property type="entry name" value="ABC_tran"/>
    <property type="match status" value="2"/>
</dbReference>
<evidence type="ECO:0000256" key="1">
    <source>
        <dbReference type="ARBA" id="ARBA00022737"/>
    </source>
</evidence>
<dbReference type="SMART" id="SM00382">
    <property type="entry name" value="AAA"/>
    <property type="match status" value="2"/>
</dbReference>
<dbReference type="Proteomes" id="UP000298602">
    <property type="component" value="Chromosome"/>
</dbReference>
<dbReference type="FunFam" id="3.40.50.300:FF:000011">
    <property type="entry name" value="Putative ABC transporter ATP-binding component"/>
    <property type="match status" value="1"/>
</dbReference>
<evidence type="ECO:0000256" key="7">
    <source>
        <dbReference type="SAM" id="MobiDB-lite"/>
    </source>
</evidence>
<feature type="region of interest" description="Disordered" evidence="7">
    <location>
        <begin position="563"/>
        <end position="591"/>
    </location>
</feature>
<comment type="similarity">
    <text evidence="5">Belongs to the ABC transporter superfamily. ABCF family. Uup subfamily.</text>
</comment>
<keyword evidence="2" id="KW-0547">Nucleotide-binding</keyword>
<keyword evidence="3 9" id="KW-0067">ATP-binding</keyword>
<dbReference type="EMBL" id="CP040098">
    <property type="protein sequence ID" value="QCQ22383.1"/>
    <property type="molecule type" value="Genomic_DNA"/>
</dbReference>
<comment type="catalytic activity">
    <reaction evidence="4">
        <text>ATP + H2O = ADP + phosphate + H(+)</text>
        <dbReference type="Rhea" id="RHEA:13065"/>
        <dbReference type="ChEBI" id="CHEBI:15377"/>
        <dbReference type="ChEBI" id="CHEBI:15378"/>
        <dbReference type="ChEBI" id="CHEBI:30616"/>
        <dbReference type="ChEBI" id="CHEBI:43474"/>
        <dbReference type="ChEBI" id="CHEBI:456216"/>
    </reaction>
</comment>
<evidence type="ECO:0000256" key="4">
    <source>
        <dbReference type="ARBA" id="ARBA00049360"/>
    </source>
</evidence>
<reference evidence="9 10" key="1">
    <citation type="submission" date="2019-05" db="EMBL/GenBank/DDBJ databases">
        <title>The Complete Genome Sequence of the n-alkane-degrading Desulfoglaeba alkanexedens ALDC reveals multiple alkylsuccinate synthase gene clusters.</title>
        <authorList>
            <person name="Callaghan A.V."/>
            <person name="Davidova I.A."/>
            <person name="Duncan K.E."/>
            <person name="Morris B."/>
            <person name="McInerney M.J."/>
        </authorList>
    </citation>
    <scope>NUCLEOTIDE SEQUENCE [LARGE SCALE GENOMIC DNA]</scope>
    <source>
        <strain evidence="9 10">ALDC</strain>
    </source>
</reference>
<keyword evidence="6" id="KW-0175">Coiled coil</keyword>
<dbReference type="GO" id="GO:0003676">
    <property type="term" value="F:nucleic acid binding"/>
    <property type="evidence" value="ECO:0007669"/>
    <property type="project" value="UniProtKB-ARBA"/>
</dbReference>
<dbReference type="InterPro" id="IPR027417">
    <property type="entry name" value="P-loop_NTPase"/>
</dbReference>
<dbReference type="InterPro" id="IPR032781">
    <property type="entry name" value="ABC_tran_Xtn"/>
</dbReference>